<comment type="caution">
    <text evidence="2">The sequence shown here is derived from an EMBL/GenBank/DDBJ whole genome shotgun (WGS) entry which is preliminary data.</text>
</comment>
<dbReference type="AlphaFoldDB" id="A0A4U8TQP0"/>
<protein>
    <submittedName>
        <fullName evidence="2">Nucleotidyltransferase</fullName>
    </submittedName>
</protein>
<dbReference type="InterPro" id="IPR006116">
    <property type="entry name" value="NT_2-5OAS_ClassI-CCAase"/>
</dbReference>
<keyword evidence="1" id="KW-0051">Antiviral defense</keyword>
<sequence>MSVNSYLNDLAERAIVRDNEKNKIQVSVKAIKERLEQHFSSEVDKVFIFGSYKRGTIISRQFDENSDIDIIVIFGKKFGGFYHLEPRNNYPKNPQTYLQKLRDFIGLRYPNSICKQSFPAVVLELNHIKFDLVPAIIDDFGDYKIPNKQNWYQTQVWDWITTNPNDLDGALANNQTLRRLVRVAKIWNAKQGRIYDSYELEKLIVRQSFYGDLGEHFYRFCQILPLDYSLSQDKQRKILKLRDSAAQANYNNDESYIKGLFE</sequence>
<gene>
    <name evidence="2" type="ORF">LS65_003150</name>
</gene>
<organism evidence="2 3">
    <name type="scientific">Helicobacter japonicus</name>
    <dbReference type="NCBI Taxonomy" id="425400"/>
    <lineage>
        <taxon>Bacteria</taxon>
        <taxon>Pseudomonadati</taxon>
        <taxon>Campylobacterota</taxon>
        <taxon>Epsilonproteobacteria</taxon>
        <taxon>Campylobacterales</taxon>
        <taxon>Helicobacteraceae</taxon>
        <taxon>Helicobacter</taxon>
    </lineage>
</organism>
<dbReference type="Pfam" id="PF18144">
    <property type="entry name" value="SMODS"/>
    <property type="match status" value="1"/>
</dbReference>
<dbReference type="RefSeq" id="WP_034363189.1">
    <property type="nucleotide sequence ID" value="NZ_CAJUDB010000022.1"/>
</dbReference>
<dbReference type="InterPro" id="IPR043519">
    <property type="entry name" value="NT_sf"/>
</dbReference>
<keyword evidence="3" id="KW-1185">Reference proteome</keyword>
<dbReference type="STRING" id="425400.LS65_08900"/>
<evidence type="ECO:0000313" key="2">
    <source>
        <dbReference type="EMBL" id="TLE02932.1"/>
    </source>
</evidence>
<proteinExistence type="predicted"/>
<reference evidence="2 3" key="1">
    <citation type="journal article" date="2014" name="Genome Announc.">
        <title>Draft genome sequences of eight enterohepatic helicobacter species isolated from both laboratory and wild rodents.</title>
        <authorList>
            <person name="Sheh A."/>
            <person name="Shen Z."/>
            <person name="Fox J.G."/>
        </authorList>
    </citation>
    <scope>NUCLEOTIDE SEQUENCE [LARGE SCALE GENOMIC DNA]</scope>
    <source>
        <strain evidence="2 3">MIT 01-6451</strain>
    </source>
</reference>
<dbReference type="GO" id="GO:0016779">
    <property type="term" value="F:nucleotidyltransferase activity"/>
    <property type="evidence" value="ECO:0007669"/>
    <property type="project" value="InterPro"/>
</dbReference>
<dbReference type="SUPFAM" id="SSF81301">
    <property type="entry name" value="Nucleotidyltransferase"/>
    <property type="match status" value="1"/>
</dbReference>
<dbReference type="EMBL" id="JRMQ02000002">
    <property type="protein sequence ID" value="TLE02932.1"/>
    <property type="molecule type" value="Genomic_DNA"/>
</dbReference>
<dbReference type="OrthoDB" id="2082416at2"/>
<name>A0A4U8TQP0_9HELI</name>
<dbReference type="Proteomes" id="UP000029707">
    <property type="component" value="Unassembled WGS sequence"/>
</dbReference>
<dbReference type="Gene3D" id="3.30.460.10">
    <property type="entry name" value="Beta Polymerase, domain 2"/>
    <property type="match status" value="1"/>
</dbReference>
<accession>A0A4U8TQP0</accession>
<evidence type="ECO:0000256" key="1">
    <source>
        <dbReference type="ARBA" id="ARBA00023118"/>
    </source>
</evidence>
<dbReference type="GO" id="GO:0051607">
    <property type="term" value="P:defense response to virus"/>
    <property type="evidence" value="ECO:0007669"/>
    <property type="project" value="UniProtKB-KW"/>
</dbReference>
<evidence type="ECO:0000313" key="3">
    <source>
        <dbReference type="Proteomes" id="UP000029707"/>
    </source>
</evidence>
<dbReference type="CDD" id="cd05400">
    <property type="entry name" value="NT_2-5OAS_ClassI-CCAase"/>
    <property type="match status" value="1"/>
</dbReference>